<dbReference type="EMBL" id="OLKH01000178">
    <property type="protein sequence ID" value="SPE78728.1"/>
    <property type="molecule type" value="Genomic_DNA"/>
</dbReference>
<evidence type="ECO:0000313" key="4">
    <source>
        <dbReference type="Proteomes" id="UP000238180"/>
    </source>
</evidence>
<dbReference type="Gene3D" id="2.30.30.40">
    <property type="entry name" value="SH3 Domains"/>
    <property type="match status" value="1"/>
</dbReference>
<proteinExistence type="predicted"/>
<dbReference type="RefSeq" id="WP_105197142.1">
    <property type="nucleotide sequence ID" value="NZ_OLKH01000178.1"/>
</dbReference>
<protein>
    <submittedName>
        <fullName evidence="3">Bacterial SH3 domain protein</fullName>
    </submittedName>
</protein>
<dbReference type="InterPro" id="IPR003646">
    <property type="entry name" value="SH3-like_bac-type"/>
</dbReference>
<dbReference type="Pfam" id="PF08239">
    <property type="entry name" value="SH3_3"/>
    <property type="match status" value="1"/>
</dbReference>
<dbReference type="Proteomes" id="UP000238180">
    <property type="component" value="Unassembled WGS sequence"/>
</dbReference>
<dbReference type="PROSITE" id="PS51781">
    <property type="entry name" value="SH3B"/>
    <property type="match status" value="1"/>
</dbReference>
<evidence type="ECO:0000313" key="3">
    <source>
        <dbReference type="EMBL" id="SPE78728.1"/>
    </source>
</evidence>
<dbReference type="SMART" id="SM00287">
    <property type="entry name" value="SH3b"/>
    <property type="match status" value="1"/>
</dbReference>
<feature type="chain" id="PRO_5014712089" evidence="1">
    <location>
        <begin position="19"/>
        <end position="426"/>
    </location>
</feature>
<evidence type="ECO:0000256" key="1">
    <source>
        <dbReference type="SAM" id="SignalP"/>
    </source>
</evidence>
<sequence length="426" mass="50498">MNRLIIFLLLLILHNNYAQNSAKELEKTFISKNEKLFLDNFPDSFNKFKSTFGWNDKLEKPNLLYNNANEYIDYFFKLVLKPNYNIYQNKIIKISINGKWEADAVGYFQIKLHNIIKTNKDFVKLLSSINEREISSFWRFYFDSEDLDYPNELNTVLDKEMKNRAKMIFEKMKLEKNQDPENISKNQQSKYQIFDKDGYTNLRAGKNSNSKIIAKLESGEEITIIESIDNWWKIQNKNKKQGYVHKSRIKLKEEDKLVSDNLNFIKNLEKKGFKNILEKKCDLNQDNINDKIIVYSTVFSKKSSIDDYKEFIVCVLIGDDLFHNKNIIEKYYKDNVAAGFNDIKIKDNFFTVEQVNGSGYGIVQEYTTFKYSKINNKIILHKYSRIETLRSSGDEDEKTFNFSEKNFGRILFEDYNSETIYEKCKK</sequence>
<name>A0A2N9PEI4_9FLAO</name>
<organism evidence="3 4">
    <name type="scientific">Flavobacterium columnare</name>
    <dbReference type="NCBI Taxonomy" id="996"/>
    <lineage>
        <taxon>Bacteria</taxon>
        <taxon>Pseudomonadati</taxon>
        <taxon>Bacteroidota</taxon>
        <taxon>Flavobacteriia</taxon>
        <taxon>Flavobacteriales</taxon>
        <taxon>Flavobacteriaceae</taxon>
        <taxon>Flavobacterium</taxon>
    </lineage>
</organism>
<evidence type="ECO:0000259" key="2">
    <source>
        <dbReference type="PROSITE" id="PS51781"/>
    </source>
</evidence>
<accession>A0A2N9PEI4</accession>
<feature type="domain" description="SH3b" evidence="2">
    <location>
        <begin position="184"/>
        <end position="253"/>
    </location>
</feature>
<keyword evidence="1" id="KW-0732">Signal</keyword>
<dbReference type="AlphaFoldDB" id="A0A2N9PEI4"/>
<reference evidence="3 4" key="1">
    <citation type="submission" date="2018-02" db="EMBL/GenBank/DDBJ databases">
        <authorList>
            <person name="Cohen D.B."/>
            <person name="Kent A.D."/>
        </authorList>
    </citation>
    <scope>NUCLEOTIDE SEQUENCE [LARGE SCALE GENOMIC DNA]</scope>
    <source>
        <strain evidence="3">CIP109753</strain>
    </source>
</reference>
<feature type="signal peptide" evidence="1">
    <location>
        <begin position="1"/>
        <end position="18"/>
    </location>
</feature>
<gene>
    <name evidence="3" type="ORF">FLACOL_02746</name>
</gene>